<name>E7BB61_LEGPN</name>
<evidence type="ECO:0000313" key="2">
    <source>
        <dbReference type="EMBL" id="HAU1880500.1"/>
    </source>
</evidence>
<organism evidence="1">
    <name type="scientific">Legionella pneumophila</name>
    <dbReference type="NCBI Taxonomy" id="446"/>
    <lineage>
        <taxon>Bacteria</taxon>
        <taxon>Pseudomonadati</taxon>
        <taxon>Pseudomonadota</taxon>
        <taxon>Gammaproteobacteria</taxon>
        <taxon>Legionellales</taxon>
        <taxon>Legionellaceae</taxon>
        <taxon>Legionella</taxon>
    </lineage>
</organism>
<evidence type="ECO:0000313" key="1">
    <source>
        <dbReference type="EMBL" id="CBY79957.1"/>
    </source>
</evidence>
<reference evidence="1" key="1">
    <citation type="journal article" date="2010" name="Appl. Environ. Microbiol.">
        <title>A specific real-time PCR for simultaneous detection and identification of Legionella pneumophila serogroup 1 in water and clinical samples.</title>
        <authorList>
            <person name="Merault N."/>
            <person name="Rusniok C."/>
            <person name="Jarraud S."/>
            <person name="Gomez-Valero L."/>
            <person name="Cazalet C."/>
            <person name="Marin M."/>
            <person name="Brachet E."/>
            <person name="Aegerter P."/>
            <person name="Gaillard J.L."/>
            <person name="Etienne J."/>
            <person name="Herrmann J.L."/>
            <person name="Lawrence C."/>
            <person name="Buchrieser C."/>
        </authorList>
    </citation>
    <scope>NUCLEOTIDE SEQUENCE</scope>
    <source>
        <strain evidence="1">ATCC 43290</strain>
    </source>
</reference>
<dbReference type="SUPFAM" id="SSF52402">
    <property type="entry name" value="Adenine nucleotide alpha hydrolases-like"/>
    <property type="match status" value="1"/>
</dbReference>
<dbReference type="Gene3D" id="3.40.50.620">
    <property type="entry name" value="HUPs"/>
    <property type="match status" value="1"/>
</dbReference>
<reference evidence="2" key="2">
    <citation type="journal article" date="2018" name="Genome Biol.">
        <title>SKESA: strategic k-mer extension for scrupulous assemblies.</title>
        <authorList>
            <person name="Souvorov A."/>
            <person name="Agarwala R."/>
            <person name="Lipman D.J."/>
        </authorList>
    </citation>
    <scope>NUCLEOTIDE SEQUENCE</scope>
    <source>
        <strain evidence="2">AZ00058701</strain>
    </source>
</reference>
<dbReference type="EMBL" id="DACWHX010000010">
    <property type="protein sequence ID" value="HAU1880500.1"/>
    <property type="molecule type" value="Genomic_DNA"/>
</dbReference>
<dbReference type="InterPro" id="IPR020022">
    <property type="entry name" value="N-acetyl_sugar_amidoTrfase"/>
</dbReference>
<accession>E7BB61</accession>
<dbReference type="NCBIfam" id="TIGR03573">
    <property type="entry name" value="WbuX"/>
    <property type="match status" value="1"/>
</dbReference>
<dbReference type="RefSeq" id="WP_014326756.1">
    <property type="nucleotide sequence ID" value="NZ_CCZY01000003.1"/>
</dbReference>
<protein>
    <submittedName>
        <fullName evidence="1">LPS biosynthesis protein</fullName>
    </submittedName>
    <submittedName>
        <fullName evidence="2">N-acetyl sugar amidotransferase</fullName>
    </submittedName>
</protein>
<dbReference type="AlphaFoldDB" id="E7BB61"/>
<reference evidence="2" key="3">
    <citation type="submission" date="2019-10" db="EMBL/GenBank/DDBJ databases">
        <authorList>
            <consortium name="NCBI Pathogen Detection Project"/>
        </authorList>
    </citation>
    <scope>NUCLEOTIDE SEQUENCE</scope>
    <source>
        <strain evidence="2">AZ00058701</strain>
    </source>
</reference>
<dbReference type="EMBL" id="FR747826">
    <property type="protein sequence ID" value="CBY79957.1"/>
    <property type="molecule type" value="Genomic_DNA"/>
</dbReference>
<gene>
    <name evidence="2" type="ORF">JBJ86_09620</name>
    <name evidence="1" type="ORF">LPSG12_012</name>
</gene>
<sequence>MKRCTKCGLPETYESIEFDSENICNICHQHTFKKSVINWDERKNDLDKLIEQYRGKYEYDCIIPFSGGKDSTFTLLYLMREYKIKPLVVQFNHGFMREKLKQNNERTFKQLGVDVLSFTPNWKIVKRLMLESLIRKGDFCWHCHTGIFSYPMQVAIKYNTPLIFWGEPSSEYTAYYDYRDNEIEEVNEERFNRFINLGITSEDMAGMIAHDTDMDPRDLTPYTYPKLRDLKRLGYNSVCLGSYIPWNTKKQAAEIMDQLGWEGDQVEGMPWDKYSYEKIECYMQGMRDYIKFLKRGYSRVTQMTALDLRAGTITKDEADKLIQEYEGQKPPSLELFLEYLELTEEEFNQIVLKTVVPPFIPPLDDMKPAPKTWDFNKWYREIKITDKV</sequence>
<dbReference type="PANTHER" id="PTHR43169">
    <property type="entry name" value="EXSB FAMILY PROTEIN"/>
    <property type="match status" value="1"/>
</dbReference>
<dbReference type="InterPro" id="IPR052188">
    <property type="entry name" value="Ni-pincer_cofactor_biosynth"/>
</dbReference>
<dbReference type="Proteomes" id="UP000866496">
    <property type="component" value="Unassembled WGS sequence"/>
</dbReference>
<dbReference type="PANTHER" id="PTHR43169:SF2">
    <property type="entry name" value="NAD_GMP SYNTHASE DOMAIN-CONTAINING PROTEIN"/>
    <property type="match status" value="1"/>
</dbReference>
<proteinExistence type="predicted"/>
<dbReference type="InterPro" id="IPR014729">
    <property type="entry name" value="Rossmann-like_a/b/a_fold"/>
</dbReference>